<dbReference type="AlphaFoldDB" id="A0AAP8MCH6"/>
<proteinExistence type="inferred from homology"/>
<dbReference type="Pfam" id="PF01809">
    <property type="entry name" value="YidD"/>
    <property type="match status" value="1"/>
</dbReference>
<keyword evidence="1" id="KW-0472">Membrane</keyword>
<dbReference type="RefSeq" id="WP_082850158.1">
    <property type="nucleotide sequence ID" value="NZ_CP019450.1"/>
</dbReference>
<reference evidence="3 4" key="1">
    <citation type="submission" date="2018-01" db="EMBL/GenBank/DDBJ databases">
        <title>The draft genome sequence of Halioglobus japonicus S1-36.</title>
        <authorList>
            <person name="Du Z.-J."/>
            <person name="Shi M.-J."/>
        </authorList>
    </citation>
    <scope>NUCLEOTIDE SEQUENCE [LARGE SCALE GENOMIC DNA]</scope>
    <source>
        <strain evidence="3 4">S1-36</strain>
    </source>
</reference>
<protein>
    <recommendedName>
        <fullName evidence="1">Putative membrane protein insertion efficiency factor</fullName>
    </recommendedName>
</protein>
<dbReference type="EMBL" id="PKUR01000003">
    <property type="protein sequence ID" value="PLW85270.1"/>
    <property type="molecule type" value="Genomic_DNA"/>
</dbReference>
<comment type="subcellular location">
    <subcellularLocation>
        <location evidence="1">Cell membrane</location>
        <topology evidence="1">Peripheral membrane protein</topology>
        <orientation evidence="1">Cytoplasmic side</orientation>
    </subcellularLocation>
</comment>
<name>A0AAP8MCH6_9GAMM</name>
<keyword evidence="4" id="KW-1185">Reference proteome</keyword>
<dbReference type="HAMAP" id="MF_00386">
    <property type="entry name" value="UPF0161_YidD"/>
    <property type="match status" value="1"/>
</dbReference>
<keyword evidence="1" id="KW-1003">Cell membrane</keyword>
<comment type="caution">
    <text evidence="3">The sequence shown here is derived from an EMBL/GenBank/DDBJ whole genome shotgun (WGS) entry which is preliminary data.</text>
</comment>
<evidence type="ECO:0000256" key="2">
    <source>
        <dbReference type="SAM" id="MobiDB-lite"/>
    </source>
</evidence>
<sequence length="82" mass="9439">MRRLFIQLISCYKLLLSPFLGHHCRFYPTCSSYAQEAIAEYGVLKGCYLALRRLGKCHPWHEGGIDPVPPRDSKQPCCHHSH</sequence>
<dbReference type="NCBIfam" id="TIGR00278">
    <property type="entry name" value="membrane protein insertion efficiency factor YidD"/>
    <property type="match status" value="1"/>
</dbReference>
<dbReference type="PANTHER" id="PTHR33383:SF1">
    <property type="entry name" value="MEMBRANE PROTEIN INSERTION EFFICIENCY FACTOR-RELATED"/>
    <property type="match status" value="1"/>
</dbReference>
<evidence type="ECO:0000313" key="4">
    <source>
        <dbReference type="Proteomes" id="UP000235162"/>
    </source>
</evidence>
<comment type="similarity">
    <text evidence="1">Belongs to the UPF0161 family.</text>
</comment>
<feature type="region of interest" description="Disordered" evidence="2">
    <location>
        <begin position="61"/>
        <end position="82"/>
    </location>
</feature>
<gene>
    <name evidence="3" type="ORF">C0029_11565</name>
</gene>
<evidence type="ECO:0000256" key="1">
    <source>
        <dbReference type="HAMAP-Rule" id="MF_00386"/>
    </source>
</evidence>
<accession>A0AAP8MCH6</accession>
<dbReference type="PANTHER" id="PTHR33383">
    <property type="entry name" value="MEMBRANE PROTEIN INSERTION EFFICIENCY FACTOR-RELATED"/>
    <property type="match status" value="1"/>
</dbReference>
<dbReference type="Proteomes" id="UP000235162">
    <property type="component" value="Unassembled WGS sequence"/>
</dbReference>
<dbReference type="SMART" id="SM01234">
    <property type="entry name" value="Haemolytic"/>
    <property type="match status" value="1"/>
</dbReference>
<evidence type="ECO:0000313" key="3">
    <source>
        <dbReference type="EMBL" id="PLW85270.1"/>
    </source>
</evidence>
<dbReference type="KEGG" id="hja:BST95_02995"/>
<comment type="function">
    <text evidence="1">Could be involved in insertion of integral membrane proteins into the membrane.</text>
</comment>
<organism evidence="3 4">
    <name type="scientific">Halioglobus japonicus</name>
    <dbReference type="NCBI Taxonomy" id="930805"/>
    <lineage>
        <taxon>Bacteria</taxon>
        <taxon>Pseudomonadati</taxon>
        <taxon>Pseudomonadota</taxon>
        <taxon>Gammaproteobacteria</taxon>
        <taxon>Cellvibrionales</taxon>
        <taxon>Halieaceae</taxon>
        <taxon>Halioglobus</taxon>
    </lineage>
</organism>
<dbReference type="InterPro" id="IPR002696">
    <property type="entry name" value="Membr_insert_effic_factor_YidD"/>
</dbReference>
<dbReference type="GO" id="GO:0005886">
    <property type="term" value="C:plasma membrane"/>
    <property type="evidence" value="ECO:0007669"/>
    <property type="project" value="UniProtKB-SubCell"/>
</dbReference>
<feature type="compositionally biased region" description="Basic and acidic residues" evidence="2">
    <location>
        <begin position="61"/>
        <end position="74"/>
    </location>
</feature>